<protein>
    <submittedName>
        <fullName evidence="2">T-protein</fullName>
    </submittedName>
</protein>
<dbReference type="Gene3D" id="1.10.3660.10">
    <property type="entry name" value="6-phosphogluconate dehydrogenase C-terminal like domain"/>
    <property type="match status" value="1"/>
</dbReference>
<dbReference type="PANTHER" id="PTHR21363:SF0">
    <property type="entry name" value="PREPHENATE DEHYDROGENASE [NADP(+)]"/>
    <property type="match status" value="1"/>
</dbReference>
<keyword evidence="1" id="KW-0560">Oxidoreductase</keyword>
<dbReference type="EMBL" id="VSSQ01114919">
    <property type="protein sequence ID" value="MPN50593.1"/>
    <property type="molecule type" value="Genomic_DNA"/>
</dbReference>
<comment type="caution">
    <text evidence="2">The sequence shown here is derived from an EMBL/GenBank/DDBJ whole genome shotgun (WGS) entry which is preliminary data.</text>
</comment>
<dbReference type="InterPro" id="IPR050812">
    <property type="entry name" value="Preph/Arog_dehydrog"/>
</dbReference>
<dbReference type="SUPFAM" id="SSF48179">
    <property type="entry name" value="6-phosphogluconate dehydrogenase C-terminal domain-like"/>
    <property type="match status" value="1"/>
</dbReference>
<dbReference type="GO" id="GO:0008977">
    <property type="term" value="F:prephenate dehydrogenase (NAD+) activity"/>
    <property type="evidence" value="ECO:0007669"/>
    <property type="project" value="TreeGrafter"/>
</dbReference>
<dbReference type="InterPro" id="IPR008927">
    <property type="entry name" value="6-PGluconate_DH-like_C_sf"/>
</dbReference>
<proteinExistence type="predicted"/>
<evidence type="ECO:0000313" key="2">
    <source>
        <dbReference type="EMBL" id="MPN50593.1"/>
    </source>
</evidence>
<reference evidence="2" key="1">
    <citation type="submission" date="2019-08" db="EMBL/GenBank/DDBJ databases">
        <authorList>
            <person name="Kucharzyk K."/>
            <person name="Murdoch R.W."/>
            <person name="Higgins S."/>
            <person name="Loffler F."/>
        </authorList>
    </citation>
    <scope>NUCLEOTIDE SEQUENCE</scope>
</reference>
<gene>
    <name evidence="2" type="primary">tyrA_5</name>
    <name evidence="2" type="ORF">SDC9_198224</name>
</gene>
<dbReference type="PANTHER" id="PTHR21363">
    <property type="entry name" value="PREPHENATE DEHYDROGENASE"/>
    <property type="match status" value="1"/>
</dbReference>
<name>A0A645ITX3_9ZZZZ</name>
<sequence length="82" mass="9699">MVGRLFAQDPALYAEIIFSTPDRRAMLRDFIESLNRHLDMVDRGDQSAFITEFRKVAEWFGPFSEQAMRESTFLIEKLVHRF</sequence>
<dbReference type="AlphaFoldDB" id="A0A645ITX3"/>
<dbReference type="GO" id="GO:0070403">
    <property type="term" value="F:NAD+ binding"/>
    <property type="evidence" value="ECO:0007669"/>
    <property type="project" value="TreeGrafter"/>
</dbReference>
<dbReference type="GO" id="GO:0006571">
    <property type="term" value="P:tyrosine biosynthetic process"/>
    <property type="evidence" value="ECO:0007669"/>
    <property type="project" value="TreeGrafter"/>
</dbReference>
<evidence type="ECO:0000256" key="1">
    <source>
        <dbReference type="ARBA" id="ARBA00023002"/>
    </source>
</evidence>
<accession>A0A645ITX3</accession>
<organism evidence="2">
    <name type="scientific">bioreactor metagenome</name>
    <dbReference type="NCBI Taxonomy" id="1076179"/>
    <lineage>
        <taxon>unclassified sequences</taxon>
        <taxon>metagenomes</taxon>
        <taxon>ecological metagenomes</taxon>
    </lineage>
</organism>